<comment type="caution">
    <text evidence="2">The sequence shown here is derived from an EMBL/GenBank/DDBJ whole genome shotgun (WGS) entry which is preliminary data.</text>
</comment>
<keyword evidence="1" id="KW-1133">Transmembrane helix</keyword>
<evidence type="ECO:0000256" key="1">
    <source>
        <dbReference type="SAM" id="Phobius"/>
    </source>
</evidence>
<sequence>MPGGGEDEETRKGSRFRPAFLDGTLLSFSMTLYFLLTLPSAVTSLRLSSLKRNDQLLSALTETCVSSCDFQ</sequence>
<organism evidence="2 3">
    <name type="scientific">Patagioenas fasciata monilis</name>
    <dbReference type="NCBI Taxonomy" id="372326"/>
    <lineage>
        <taxon>Eukaryota</taxon>
        <taxon>Metazoa</taxon>
        <taxon>Chordata</taxon>
        <taxon>Craniata</taxon>
        <taxon>Vertebrata</taxon>
        <taxon>Euteleostomi</taxon>
        <taxon>Archelosauria</taxon>
        <taxon>Archosauria</taxon>
        <taxon>Dinosauria</taxon>
        <taxon>Saurischia</taxon>
        <taxon>Theropoda</taxon>
        <taxon>Coelurosauria</taxon>
        <taxon>Aves</taxon>
        <taxon>Neognathae</taxon>
        <taxon>Neoaves</taxon>
        <taxon>Columbimorphae</taxon>
        <taxon>Columbiformes</taxon>
        <taxon>Columbidae</taxon>
        <taxon>Patagioenas</taxon>
    </lineage>
</organism>
<name>A0A1V4K9T3_PATFA</name>
<proteinExistence type="predicted"/>
<accession>A0A1V4K9T3</accession>
<protein>
    <submittedName>
        <fullName evidence="2">Uncharacterized protein</fullName>
    </submittedName>
</protein>
<evidence type="ECO:0000313" key="2">
    <source>
        <dbReference type="EMBL" id="OPJ81121.1"/>
    </source>
</evidence>
<gene>
    <name evidence="2" type="ORF">AV530_002884</name>
</gene>
<evidence type="ECO:0000313" key="3">
    <source>
        <dbReference type="Proteomes" id="UP000190648"/>
    </source>
</evidence>
<dbReference type="AlphaFoldDB" id="A0A1V4K9T3"/>
<dbReference type="EMBL" id="LSYS01004095">
    <property type="protein sequence ID" value="OPJ81121.1"/>
    <property type="molecule type" value="Genomic_DNA"/>
</dbReference>
<dbReference type="Proteomes" id="UP000190648">
    <property type="component" value="Unassembled WGS sequence"/>
</dbReference>
<keyword evidence="1" id="KW-0472">Membrane</keyword>
<feature type="transmembrane region" description="Helical" evidence="1">
    <location>
        <begin position="20"/>
        <end position="42"/>
    </location>
</feature>
<keyword evidence="3" id="KW-1185">Reference proteome</keyword>
<keyword evidence="1" id="KW-0812">Transmembrane</keyword>
<reference evidence="2 3" key="1">
    <citation type="submission" date="2016-02" db="EMBL/GenBank/DDBJ databases">
        <title>Band-tailed pigeon sequencing and assembly.</title>
        <authorList>
            <person name="Soares A.E."/>
            <person name="Novak B.J."/>
            <person name="Rice E.S."/>
            <person name="O'Connell B."/>
            <person name="Chang D."/>
            <person name="Weber S."/>
            <person name="Shapiro B."/>
        </authorList>
    </citation>
    <scope>NUCLEOTIDE SEQUENCE [LARGE SCALE GENOMIC DNA]</scope>
    <source>
        <strain evidence="2">BTP2013</strain>
        <tissue evidence="2">Blood</tissue>
    </source>
</reference>